<dbReference type="PROSITE" id="PS51677">
    <property type="entry name" value="NODB"/>
    <property type="match status" value="1"/>
</dbReference>
<accession>A0A2T4GKF9</accession>
<dbReference type="AlphaFoldDB" id="A0A2T4GKF9"/>
<evidence type="ECO:0000256" key="4">
    <source>
        <dbReference type="ARBA" id="ARBA00022801"/>
    </source>
</evidence>
<keyword evidence="2" id="KW-0479">Metal-binding</keyword>
<keyword evidence="3" id="KW-0732">Signal</keyword>
<proteinExistence type="predicted"/>
<feature type="transmembrane region" description="Helical" evidence="7">
    <location>
        <begin position="89"/>
        <end position="108"/>
    </location>
</feature>
<dbReference type="InterPro" id="IPR011330">
    <property type="entry name" value="Glyco_hydro/deAcase_b/a-brl"/>
</dbReference>
<dbReference type="Pfam" id="PF01522">
    <property type="entry name" value="Polysacc_deac_1"/>
    <property type="match status" value="1"/>
</dbReference>
<dbReference type="OMA" id="HETIRDT"/>
<dbReference type="GO" id="GO:0016810">
    <property type="term" value="F:hydrolase activity, acting on carbon-nitrogen (but not peptide) bonds"/>
    <property type="evidence" value="ECO:0007669"/>
    <property type="project" value="InterPro"/>
</dbReference>
<dbReference type="SUPFAM" id="SSF88713">
    <property type="entry name" value="Glycoside hydrolase/deacetylase"/>
    <property type="match status" value="1"/>
</dbReference>
<comment type="cofactor">
    <cofactor evidence="1">
        <name>Co(2+)</name>
        <dbReference type="ChEBI" id="CHEBI:48828"/>
    </cofactor>
</comment>
<protein>
    <submittedName>
        <fullName evidence="9">Putative peptidoglycan-N-acetylglucosamine deacetylase</fullName>
    </submittedName>
</protein>
<keyword evidence="7" id="KW-1133">Transmembrane helix</keyword>
<dbReference type="PANTHER" id="PTHR46471">
    <property type="entry name" value="CHITIN DEACETYLASE"/>
    <property type="match status" value="1"/>
</dbReference>
<keyword evidence="7" id="KW-0472">Membrane</keyword>
<evidence type="ECO:0000256" key="2">
    <source>
        <dbReference type="ARBA" id="ARBA00022723"/>
    </source>
</evidence>
<keyword evidence="6" id="KW-0170">Cobalt</keyword>
<keyword evidence="5" id="KW-0119">Carbohydrate metabolism</keyword>
<evidence type="ECO:0000313" key="9">
    <source>
        <dbReference type="EMBL" id="PTD04058.1"/>
    </source>
</evidence>
<dbReference type="Proteomes" id="UP000241587">
    <property type="component" value="Unassembled WGS sequence"/>
</dbReference>
<keyword evidence="7" id="KW-0812">Transmembrane</keyword>
<name>A0A2T4GKF9_FUSCU</name>
<feature type="non-terminal residue" evidence="9">
    <location>
        <position position="358"/>
    </location>
</feature>
<feature type="transmembrane region" description="Helical" evidence="7">
    <location>
        <begin position="53"/>
        <end position="77"/>
    </location>
</feature>
<dbReference type="EMBL" id="PVEM01000012">
    <property type="protein sequence ID" value="PTD04058.1"/>
    <property type="molecule type" value="Genomic_DNA"/>
</dbReference>
<evidence type="ECO:0000256" key="1">
    <source>
        <dbReference type="ARBA" id="ARBA00001941"/>
    </source>
</evidence>
<dbReference type="InterPro" id="IPR002509">
    <property type="entry name" value="NODB_dom"/>
</dbReference>
<dbReference type="GO" id="GO:0005975">
    <property type="term" value="P:carbohydrate metabolic process"/>
    <property type="evidence" value="ECO:0007669"/>
    <property type="project" value="InterPro"/>
</dbReference>
<organism evidence="9 10">
    <name type="scientific">Fusarium culmorum</name>
    <dbReference type="NCBI Taxonomy" id="5516"/>
    <lineage>
        <taxon>Eukaryota</taxon>
        <taxon>Fungi</taxon>
        <taxon>Dikarya</taxon>
        <taxon>Ascomycota</taxon>
        <taxon>Pezizomycotina</taxon>
        <taxon>Sordariomycetes</taxon>
        <taxon>Hypocreomycetidae</taxon>
        <taxon>Hypocreales</taxon>
        <taxon>Nectriaceae</taxon>
        <taxon>Fusarium</taxon>
    </lineage>
</organism>
<dbReference type="Gene3D" id="3.20.20.370">
    <property type="entry name" value="Glycoside hydrolase/deacetylase"/>
    <property type="match status" value="1"/>
</dbReference>
<evidence type="ECO:0000256" key="5">
    <source>
        <dbReference type="ARBA" id="ARBA00023277"/>
    </source>
</evidence>
<feature type="non-terminal residue" evidence="9">
    <location>
        <position position="1"/>
    </location>
</feature>
<dbReference type="CDD" id="cd10951">
    <property type="entry name" value="CE4_ClCDA_like"/>
    <property type="match status" value="1"/>
</dbReference>
<keyword evidence="10" id="KW-1185">Reference proteome</keyword>
<evidence type="ECO:0000256" key="6">
    <source>
        <dbReference type="ARBA" id="ARBA00023285"/>
    </source>
</evidence>
<evidence type="ECO:0000256" key="7">
    <source>
        <dbReference type="SAM" id="Phobius"/>
    </source>
</evidence>
<reference evidence="9 10" key="1">
    <citation type="submission" date="2018-02" db="EMBL/GenBank/DDBJ databases">
        <title>Fusarium culmorum secondary metabolites in fungal-bacterial-plant interactions.</title>
        <authorList>
            <person name="Schmidt R."/>
        </authorList>
    </citation>
    <scope>NUCLEOTIDE SEQUENCE [LARGE SCALE GENOMIC DNA]</scope>
    <source>
        <strain evidence="9 10">PV</strain>
    </source>
</reference>
<dbReference type="GO" id="GO:0046872">
    <property type="term" value="F:metal ion binding"/>
    <property type="evidence" value="ECO:0007669"/>
    <property type="project" value="UniProtKB-KW"/>
</dbReference>
<dbReference type="OrthoDB" id="407355at2759"/>
<evidence type="ECO:0000313" key="10">
    <source>
        <dbReference type="Proteomes" id="UP000241587"/>
    </source>
</evidence>
<keyword evidence="4" id="KW-0378">Hydrolase</keyword>
<gene>
    <name evidence="9" type="ORF">FCULG_00001060</name>
</gene>
<evidence type="ECO:0000256" key="3">
    <source>
        <dbReference type="ARBA" id="ARBA00022729"/>
    </source>
</evidence>
<sequence>SEKGSLLSCPDAKVEISIYEHLGLLFKHLFFSAGSTAQLTTSTRFLHSLPLKLLLVSLLSFIVSAVSLTHTSHLILYPRHHLQTVKMQFSLLKLATYAGLIQAAAAAVPVGTPITSCTVDKNIALTFDDGPFDYTTELLDQLKKYGYKATFFLNGNNWGNINDYKSVVQRMINEGHQVGSHTHPDLATISSAEIRTQMTRLEADFLNIIGKYPTYMRAPYFSYGSNALPVMKTLGYHVIGADVDTLDWEYNTPAETDIALKLFKQGTTALKTISLFHDVHVNTVRNLIPKVLDAVKRSTRIPVTVGQCLGDPSANWYKTTKRTKRDLEEVDAIVEKEVTERALSNYIEHSRFRRTTKA</sequence>
<dbReference type="PANTHER" id="PTHR46471:SF2">
    <property type="entry name" value="CHITIN DEACETYLASE-RELATED"/>
    <property type="match status" value="1"/>
</dbReference>
<feature type="domain" description="NodB homology" evidence="8">
    <location>
        <begin position="121"/>
        <end position="306"/>
    </location>
</feature>
<comment type="caution">
    <text evidence="9">The sequence shown here is derived from an EMBL/GenBank/DDBJ whole genome shotgun (WGS) entry which is preliminary data.</text>
</comment>
<evidence type="ECO:0000259" key="8">
    <source>
        <dbReference type="PROSITE" id="PS51677"/>
    </source>
</evidence>